<feature type="region of interest" description="Disordered" evidence="13">
    <location>
        <begin position="946"/>
        <end position="998"/>
    </location>
</feature>
<dbReference type="PANTHER" id="PTHR24028:SF146">
    <property type="entry name" value="CADHERIN 96CB, ISOFORM D-RELATED"/>
    <property type="match status" value="1"/>
</dbReference>
<dbReference type="GO" id="GO:0007156">
    <property type="term" value="P:homophilic cell adhesion via plasma membrane adhesion molecules"/>
    <property type="evidence" value="ECO:0007669"/>
    <property type="project" value="InterPro"/>
</dbReference>
<organism evidence="16 17">
    <name type="scientific">Candidula unifasciata</name>
    <dbReference type="NCBI Taxonomy" id="100452"/>
    <lineage>
        <taxon>Eukaryota</taxon>
        <taxon>Metazoa</taxon>
        <taxon>Spiralia</taxon>
        <taxon>Lophotrochozoa</taxon>
        <taxon>Mollusca</taxon>
        <taxon>Gastropoda</taxon>
        <taxon>Heterobranchia</taxon>
        <taxon>Euthyneura</taxon>
        <taxon>Panpulmonata</taxon>
        <taxon>Eupulmonata</taxon>
        <taxon>Stylommatophora</taxon>
        <taxon>Helicina</taxon>
        <taxon>Helicoidea</taxon>
        <taxon>Geomitridae</taxon>
        <taxon>Candidula</taxon>
    </lineage>
</organism>
<feature type="compositionally biased region" description="Basic residues" evidence="13">
    <location>
        <begin position="964"/>
        <end position="974"/>
    </location>
</feature>
<evidence type="ECO:0000256" key="8">
    <source>
        <dbReference type="ARBA" id="ARBA00022889"/>
    </source>
</evidence>
<keyword evidence="11" id="KW-0325">Glycoprotein</keyword>
<keyword evidence="5" id="KW-0732">Signal</keyword>
<dbReference type="SMART" id="SM00112">
    <property type="entry name" value="CA"/>
    <property type="match status" value="7"/>
</dbReference>
<feature type="domain" description="Cadherin" evidence="15">
    <location>
        <begin position="81"/>
        <end position="187"/>
    </location>
</feature>
<dbReference type="PRINTS" id="PR00205">
    <property type="entry name" value="CADHERIN"/>
</dbReference>
<evidence type="ECO:0000259" key="15">
    <source>
        <dbReference type="PROSITE" id="PS50268"/>
    </source>
</evidence>
<feature type="domain" description="Cadherin" evidence="15">
    <location>
        <begin position="666"/>
        <end position="751"/>
    </location>
</feature>
<feature type="compositionally biased region" description="Low complexity" evidence="13">
    <location>
        <begin position="910"/>
        <end position="921"/>
    </location>
</feature>
<evidence type="ECO:0000256" key="14">
    <source>
        <dbReference type="SAM" id="Phobius"/>
    </source>
</evidence>
<dbReference type="InterPro" id="IPR013164">
    <property type="entry name" value="Cadherin_N"/>
</dbReference>
<evidence type="ECO:0000256" key="4">
    <source>
        <dbReference type="ARBA" id="ARBA00022723"/>
    </source>
</evidence>
<dbReference type="OrthoDB" id="6252479at2759"/>
<feature type="transmembrane region" description="Helical" evidence="14">
    <location>
        <begin position="758"/>
        <end position="783"/>
    </location>
</feature>
<evidence type="ECO:0000256" key="10">
    <source>
        <dbReference type="ARBA" id="ARBA00023136"/>
    </source>
</evidence>
<keyword evidence="4" id="KW-0479">Metal-binding</keyword>
<dbReference type="Proteomes" id="UP000678393">
    <property type="component" value="Unassembled WGS sequence"/>
</dbReference>
<dbReference type="Pfam" id="PF08266">
    <property type="entry name" value="Cadherin_2"/>
    <property type="match status" value="1"/>
</dbReference>
<dbReference type="CDD" id="cd11304">
    <property type="entry name" value="Cadherin_repeat"/>
    <property type="match status" value="7"/>
</dbReference>
<dbReference type="PROSITE" id="PS00232">
    <property type="entry name" value="CADHERIN_1"/>
    <property type="match status" value="3"/>
</dbReference>
<sequence>MKYSLLSIDSSLRKYFSLNDKTGDLSLSATDILDREVVCQFHVTCVIDLQIVIQSTHTQFFRKVLVSVDVIDVNDHSPSFKENVTVLTISESVQIPTSLPLPSAVDKDTGDYSLQGYEILPKDTPFELSYSKSNTNLMLRLVKELDHETKDSYSLRIIARDGGTPQKEGILYVEIAVEDVNDNAPKFTQDNYAKVVDETIKKGSLLFTLTATDLDSGKNGQIKYRLSPQQPASILSMFSIDETLGDLRLIGDFQDAETELYTIDVEASDLADQPFTTKTTASIQVRDTINSRPKLHLSYLSTNNYSSISEYANLGVAVAHILVRDTDRGPNGVVNCKLNIEKYFELQNYDLKEYNVIVARPLDRELVPIHNLTVVCSDAGLPPLSVSESFQVKINDENDNIPEFTNKSYTVAFRENNDIDEEILTVTAQDRDDPNTDNGRFTYNLQDVSNSEFIINPITGSIKVKTSFDYELKRQINFTVVAEDKGNPRRSGKATVSVNILDENDQVPYFTQSRFNIAVSEYSRPGDLIGEIKAFDFEEGNNGQLEISIIPGTGKARKENTSNFVENKATKGVLVNEHELLDDSNLPFEVRPNGSLILLEQLDHENRTSYEFQVRVTDKGEPPLSDTATVIIGVKDENDNPPQVLHPNVSELSFTALTGSEAPATLLVLDVVDKDSGRNGFIVYTVSARNDSGRFQVDAQGNVKRTRELSGKDTGTYKLTVVVMDSGTPPLSDVRTFYIHVAGGNETADKTGLLSDQYIIITMTLVCVTILLSVTVILIIVIIKRLDNRRKNVTSCNKRPHTHKDNSGLLVDPTKIDNMKNETIDCGQGNREEKNVKDVEFGFLSSAGCVTRDALGDSTYKPNSFSRPSLPASASMEGDPDVVNQQLQPVLFQSFQQSQTVVPYHEDSVSDSSADSPTSDSGRGASDDDISATAVTLGHAGAECQQPYKTSFGHNPNPNPSAKQHSRSSQRKHVTFKDSTHALSTGKQTSASDCSSLPRNEVRLATTKSSKLLESPSQQPIITFSNSNSCVENQPRNNSAENYIRNNSNPRIEQQFTSFTGYSPVQNRPATTIQMFHS</sequence>
<feature type="domain" description="Cadherin" evidence="15">
    <location>
        <begin position="188"/>
        <end position="295"/>
    </location>
</feature>
<comment type="caution">
    <text evidence="16">The sequence shown here is derived from an EMBL/GenBank/DDBJ whole genome shotgun (WGS) entry which is preliminary data.</text>
</comment>
<feature type="region of interest" description="Disordered" evidence="13">
    <location>
        <begin position="898"/>
        <end position="929"/>
    </location>
</feature>
<dbReference type="FunFam" id="2.60.40.60:FF:000007">
    <property type="entry name" value="Protocadherin alpha 2"/>
    <property type="match status" value="1"/>
</dbReference>
<protein>
    <recommendedName>
        <fullName evidence="15">Cadherin domain-containing protein</fullName>
    </recommendedName>
</protein>
<dbReference type="FunFam" id="2.60.40.60:FF:000092">
    <property type="entry name" value="Protocadherin 8"/>
    <property type="match status" value="2"/>
</dbReference>
<feature type="domain" description="Cadherin" evidence="15">
    <location>
        <begin position="405"/>
        <end position="510"/>
    </location>
</feature>
<feature type="compositionally biased region" description="Polar residues" evidence="13">
    <location>
        <begin position="947"/>
        <end position="963"/>
    </location>
</feature>
<proteinExistence type="predicted"/>
<dbReference type="InterPro" id="IPR002126">
    <property type="entry name" value="Cadherin-like_dom"/>
</dbReference>
<evidence type="ECO:0000256" key="11">
    <source>
        <dbReference type="ARBA" id="ARBA00023180"/>
    </source>
</evidence>
<dbReference type="FunFam" id="2.60.40.60:FF:000123">
    <property type="entry name" value="Protocadherin beta 4"/>
    <property type="match status" value="1"/>
</dbReference>
<dbReference type="GO" id="GO:0005509">
    <property type="term" value="F:calcium ion binding"/>
    <property type="evidence" value="ECO:0007669"/>
    <property type="project" value="UniProtKB-UniRule"/>
</dbReference>
<accession>A0A8S4A955</accession>
<dbReference type="GO" id="GO:0005886">
    <property type="term" value="C:plasma membrane"/>
    <property type="evidence" value="ECO:0007669"/>
    <property type="project" value="UniProtKB-SubCell"/>
</dbReference>
<evidence type="ECO:0000256" key="6">
    <source>
        <dbReference type="ARBA" id="ARBA00022737"/>
    </source>
</evidence>
<dbReference type="InterPro" id="IPR020894">
    <property type="entry name" value="Cadherin_CS"/>
</dbReference>
<dbReference type="Gene3D" id="2.60.40.60">
    <property type="entry name" value="Cadherins"/>
    <property type="match status" value="7"/>
</dbReference>
<comment type="subcellular location">
    <subcellularLocation>
        <location evidence="1">Cell membrane</location>
        <topology evidence="1">Single-pass type I membrane protein</topology>
    </subcellularLocation>
</comment>
<evidence type="ECO:0000313" key="16">
    <source>
        <dbReference type="EMBL" id="CAG5136818.1"/>
    </source>
</evidence>
<evidence type="ECO:0000256" key="1">
    <source>
        <dbReference type="ARBA" id="ARBA00004251"/>
    </source>
</evidence>
<keyword evidence="9 14" id="KW-1133">Transmembrane helix</keyword>
<evidence type="ECO:0000256" key="9">
    <source>
        <dbReference type="ARBA" id="ARBA00022989"/>
    </source>
</evidence>
<feature type="compositionally biased region" description="Polar residues" evidence="13">
    <location>
        <begin position="981"/>
        <end position="998"/>
    </location>
</feature>
<feature type="domain" description="Cadherin" evidence="15">
    <location>
        <begin position="300"/>
        <end position="404"/>
    </location>
</feature>
<keyword evidence="10 14" id="KW-0472">Membrane</keyword>
<keyword evidence="2" id="KW-1003">Cell membrane</keyword>
<dbReference type="AlphaFoldDB" id="A0A8S4A955"/>
<reference evidence="16" key="1">
    <citation type="submission" date="2021-04" db="EMBL/GenBank/DDBJ databases">
        <authorList>
            <consortium name="Molecular Ecology Group"/>
        </authorList>
    </citation>
    <scope>NUCLEOTIDE SEQUENCE</scope>
</reference>
<feature type="region of interest" description="Disordered" evidence="13">
    <location>
        <begin position="860"/>
        <end position="880"/>
    </location>
</feature>
<keyword evidence="7 12" id="KW-0106">Calcium</keyword>
<feature type="domain" description="Cadherin" evidence="15">
    <location>
        <begin position="511"/>
        <end position="644"/>
    </location>
</feature>
<dbReference type="InterPro" id="IPR015919">
    <property type="entry name" value="Cadherin-like_sf"/>
</dbReference>
<dbReference type="Pfam" id="PF00028">
    <property type="entry name" value="Cadherin"/>
    <property type="match status" value="6"/>
</dbReference>
<keyword evidence="6" id="KW-0677">Repeat</keyword>
<dbReference type="PANTHER" id="PTHR24028">
    <property type="entry name" value="CADHERIN-87A"/>
    <property type="match status" value="1"/>
</dbReference>
<keyword evidence="17" id="KW-1185">Reference proteome</keyword>
<evidence type="ECO:0000256" key="3">
    <source>
        <dbReference type="ARBA" id="ARBA00022692"/>
    </source>
</evidence>
<dbReference type="InterPro" id="IPR050174">
    <property type="entry name" value="Protocadherin/Cadherin-CA"/>
</dbReference>
<dbReference type="FunFam" id="2.60.40.60:FF:000002">
    <property type="entry name" value="Protocadherin alpha 2"/>
    <property type="match status" value="1"/>
</dbReference>
<evidence type="ECO:0000256" key="12">
    <source>
        <dbReference type="PROSITE-ProRule" id="PRU00043"/>
    </source>
</evidence>
<dbReference type="EMBL" id="CAJHNH020008574">
    <property type="protein sequence ID" value="CAG5136818.1"/>
    <property type="molecule type" value="Genomic_DNA"/>
</dbReference>
<dbReference type="SUPFAM" id="SSF49313">
    <property type="entry name" value="Cadherin-like"/>
    <property type="match status" value="6"/>
</dbReference>
<evidence type="ECO:0000313" key="17">
    <source>
        <dbReference type="Proteomes" id="UP000678393"/>
    </source>
</evidence>
<evidence type="ECO:0000256" key="2">
    <source>
        <dbReference type="ARBA" id="ARBA00022475"/>
    </source>
</evidence>
<name>A0A8S4A955_9EUPU</name>
<evidence type="ECO:0000256" key="13">
    <source>
        <dbReference type="SAM" id="MobiDB-lite"/>
    </source>
</evidence>
<dbReference type="PROSITE" id="PS50268">
    <property type="entry name" value="CADHERIN_2"/>
    <property type="match status" value="7"/>
</dbReference>
<keyword evidence="8" id="KW-0130">Cell adhesion</keyword>
<feature type="domain" description="Cadherin" evidence="15">
    <location>
        <begin position="1"/>
        <end position="80"/>
    </location>
</feature>
<evidence type="ECO:0000256" key="7">
    <source>
        <dbReference type="ARBA" id="ARBA00022837"/>
    </source>
</evidence>
<gene>
    <name evidence="16" type="ORF">CUNI_LOCUS22376</name>
</gene>
<evidence type="ECO:0000256" key="5">
    <source>
        <dbReference type="ARBA" id="ARBA00022729"/>
    </source>
</evidence>
<keyword evidence="3 14" id="KW-0812">Transmembrane</keyword>